<dbReference type="EMBL" id="SJOL01000310">
    <property type="protein sequence ID" value="TGZ75818.1"/>
    <property type="molecule type" value="Genomic_DNA"/>
</dbReference>
<dbReference type="AlphaFoldDB" id="A0A4S2MMP2"/>
<evidence type="ECO:0000313" key="1">
    <source>
        <dbReference type="EMBL" id="TGZ75818.1"/>
    </source>
</evidence>
<sequence>MKRMRAILAIFEKLIVYKKIKHIQKPVEQTTFNDACCNPILLSARLKHDGSFSTRLNKLYQLTTALT</sequence>
<proteinExistence type="predicted"/>
<keyword evidence="2" id="KW-1185">Reference proteome</keyword>
<accession>A0A4S2MMP2</accession>
<protein>
    <submittedName>
        <fullName evidence="1">Uncharacterized protein</fullName>
    </submittedName>
</protein>
<comment type="caution">
    <text evidence="1">The sequence shown here is derived from an EMBL/GenBank/DDBJ whole genome shotgun (WGS) entry which is preliminary data.</text>
</comment>
<evidence type="ECO:0000313" key="2">
    <source>
        <dbReference type="Proteomes" id="UP000308267"/>
    </source>
</evidence>
<organism evidence="1 2">
    <name type="scientific">Opisthorchis felineus</name>
    <dbReference type="NCBI Taxonomy" id="147828"/>
    <lineage>
        <taxon>Eukaryota</taxon>
        <taxon>Metazoa</taxon>
        <taxon>Spiralia</taxon>
        <taxon>Lophotrochozoa</taxon>
        <taxon>Platyhelminthes</taxon>
        <taxon>Trematoda</taxon>
        <taxon>Digenea</taxon>
        <taxon>Opisthorchiida</taxon>
        <taxon>Opisthorchiata</taxon>
        <taxon>Opisthorchiidae</taxon>
        <taxon>Opisthorchis</taxon>
    </lineage>
</organism>
<gene>
    <name evidence="1" type="ORF">CRM22_000171</name>
</gene>
<dbReference type="Proteomes" id="UP000308267">
    <property type="component" value="Unassembled WGS sequence"/>
</dbReference>
<feature type="non-terminal residue" evidence="1">
    <location>
        <position position="67"/>
    </location>
</feature>
<name>A0A4S2MMP2_OPIFE</name>
<reference evidence="1 2" key="1">
    <citation type="journal article" date="2019" name="BMC Genomics">
        <title>New insights from Opisthorchis felineus genome: update on genomics of the epidemiologically important liver flukes.</title>
        <authorList>
            <person name="Ershov N.I."/>
            <person name="Mordvinov V.A."/>
            <person name="Prokhortchouk E.B."/>
            <person name="Pakharukova M.Y."/>
            <person name="Gunbin K.V."/>
            <person name="Ustyantsev K."/>
            <person name="Genaev M.A."/>
            <person name="Blinov A.G."/>
            <person name="Mazur A."/>
            <person name="Boulygina E."/>
            <person name="Tsygankova S."/>
            <person name="Khrameeva E."/>
            <person name="Chekanov N."/>
            <person name="Fan G."/>
            <person name="Xiao A."/>
            <person name="Zhang H."/>
            <person name="Xu X."/>
            <person name="Yang H."/>
            <person name="Solovyev V."/>
            <person name="Lee S.M."/>
            <person name="Liu X."/>
            <person name="Afonnikov D.A."/>
            <person name="Skryabin K.G."/>
        </authorList>
    </citation>
    <scope>NUCLEOTIDE SEQUENCE [LARGE SCALE GENOMIC DNA]</scope>
    <source>
        <strain evidence="1">AK-0245</strain>
        <tissue evidence="1">Whole organism</tissue>
    </source>
</reference>